<keyword evidence="3" id="KW-1185">Reference proteome</keyword>
<dbReference type="Proteomes" id="UP000186513">
    <property type="component" value="Unassembled WGS sequence"/>
</dbReference>
<keyword evidence="1" id="KW-0812">Transmembrane</keyword>
<keyword evidence="1" id="KW-1133">Transmembrane helix</keyword>
<gene>
    <name evidence="2" type="ORF">SAMN02745887_00960</name>
</gene>
<evidence type="ECO:0000313" key="2">
    <source>
        <dbReference type="EMBL" id="SFZ73727.1"/>
    </source>
</evidence>
<feature type="transmembrane region" description="Helical" evidence="1">
    <location>
        <begin position="51"/>
        <end position="72"/>
    </location>
</feature>
<proteinExistence type="predicted"/>
<feature type="transmembrane region" description="Helical" evidence="1">
    <location>
        <begin position="92"/>
        <end position="116"/>
    </location>
</feature>
<protein>
    <submittedName>
        <fullName evidence="2">Uncharacterized protein</fullName>
    </submittedName>
</protein>
<name>A0A1K2HAB4_9NEIS</name>
<dbReference type="RefSeq" id="WP_072427491.1">
    <property type="nucleotide sequence ID" value="NZ_FPKR01000003.1"/>
</dbReference>
<keyword evidence="1" id="KW-0472">Membrane</keyword>
<accession>A0A1K2HAB4</accession>
<sequence length="121" mass="13813">MAAQTLTAAEEESLSRLLYLYFWPFWMFRDVNQGNLLEQAAAYRYNREKRIYLPAYIAKWSLIFLSLIGLIFSLESLGASGIMLEQASSLLAGFTGVCASGAFVIMVQISVCYLFLCHWRY</sequence>
<evidence type="ECO:0000256" key="1">
    <source>
        <dbReference type="SAM" id="Phobius"/>
    </source>
</evidence>
<organism evidence="2 3">
    <name type="scientific">Chitinimonas taiwanensis DSM 18899</name>
    <dbReference type="NCBI Taxonomy" id="1121279"/>
    <lineage>
        <taxon>Bacteria</taxon>
        <taxon>Pseudomonadati</taxon>
        <taxon>Pseudomonadota</taxon>
        <taxon>Betaproteobacteria</taxon>
        <taxon>Neisseriales</taxon>
        <taxon>Chitinibacteraceae</taxon>
        <taxon>Chitinimonas</taxon>
    </lineage>
</organism>
<dbReference type="EMBL" id="FPKR01000003">
    <property type="protein sequence ID" value="SFZ73727.1"/>
    <property type="molecule type" value="Genomic_DNA"/>
</dbReference>
<dbReference type="OrthoDB" id="8595329at2"/>
<evidence type="ECO:0000313" key="3">
    <source>
        <dbReference type="Proteomes" id="UP000186513"/>
    </source>
</evidence>
<dbReference type="AlphaFoldDB" id="A0A1K2HAB4"/>
<reference evidence="2 3" key="1">
    <citation type="submission" date="2016-11" db="EMBL/GenBank/DDBJ databases">
        <authorList>
            <person name="Jaros S."/>
            <person name="Januszkiewicz K."/>
            <person name="Wedrychowicz H."/>
        </authorList>
    </citation>
    <scope>NUCLEOTIDE SEQUENCE [LARGE SCALE GENOMIC DNA]</scope>
    <source>
        <strain evidence="2 3">DSM 18899</strain>
    </source>
</reference>